<dbReference type="PANTHER" id="PTHR45436">
    <property type="entry name" value="SENSOR HISTIDINE KINASE YKOH"/>
    <property type="match status" value="1"/>
</dbReference>
<dbReference type="Gene3D" id="3.30.565.10">
    <property type="entry name" value="Histidine kinase-like ATPase, C-terminal domain"/>
    <property type="match status" value="1"/>
</dbReference>
<evidence type="ECO:0000256" key="5">
    <source>
        <dbReference type="ARBA" id="ARBA00022679"/>
    </source>
</evidence>
<dbReference type="InterPro" id="IPR005467">
    <property type="entry name" value="His_kinase_dom"/>
</dbReference>
<keyword evidence="9" id="KW-0067">ATP-binding</keyword>
<feature type="transmembrane region" description="Helical" evidence="13">
    <location>
        <begin position="145"/>
        <end position="164"/>
    </location>
</feature>
<evidence type="ECO:0000313" key="15">
    <source>
        <dbReference type="EMBL" id="BBP01743.1"/>
    </source>
</evidence>
<evidence type="ECO:0000256" key="1">
    <source>
        <dbReference type="ARBA" id="ARBA00000085"/>
    </source>
</evidence>
<dbReference type="GO" id="GO:0000155">
    <property type="term" value="F:phosphorelay sensor kinase activity"/>
    <property type="evidence" value="ECO:0007669"/>
    <property type="project" value="InterPro"/>
</dbReference>
<keyword evidence="7" id="KW-0547">Nucleotide-binding</keyword>
<dbReference type="KEGG" id="sniv:SFSGTM_24510"/>
<dbReference type="Pfam" id="PF00512">
    <property type="entry name" value="HisKA"/>
    <property type="match status" value="1"/>
</dbReference>
<evidence type="ECO:0000313" key="16">
    <source>
        <dbReference type="Proteomes" id="UP000463939"/>
    </source>
</evidence>
<evidence type="ECO:0000256" key="12">
    <source>
        <dbReference type="ARBA" id="ARBA00023136"/>
    </source>
</evidence>
<evidence type="ECO:0000259" key="14">
    <source>
        <dbReference type="PROSITE" id="PS50109"/>
    </source>
</evidence>
<keyword evidence="5" id="KW-0808">Transferase</keyword>
<keyword evidence="16" id="KW-1185">Reference proteome</keyword>
<name>A0A809SA46_9PROT</name>
<dbReference type="CDD" id="cd00075">
    <property type="entry name" value="HATPase"/>
    <property type="match status" value="1"/>
</dbReference>
<dbReference type="Proteomes" id="UP000463939">
    <property type="component" value="Chromosome"/>
</dbReference>
<dbReference type="InterPro" id="IPR004358">
    <property type="entry name" value="Sig_transdc_His_kin-like_C"/>
</dbReference>
<organism evidence="15 16">
    <name type="scientific">Sulfuriferula nivalis</name>
    <dbReference type="NCBI Taxonomy" id="2675298"/>
    <lineage>
        <taxon>Bacteria</taxon>
        <taxon>Pseudomonadati</taxon>
        <taxon>Pseudomonadota</taxon>
        <taxon>Betaproteobacteria</taxon>
        <taxon>Nitrosomonadales</taxon>
        <taxon>Sulfuricellaceae</taxon>
        <taxon>Sulfuriferula</taxon>
    </lineage>
</organism>
<dbReference type="PRINTS" id="PR00344">
    <property type="entry name" value="BCTRLSENSOR"/>
</dbReference>
<keyword evidence="11" id="KW-0902">Two-component regulatory system</keyword>
<keyword evidence="10 13" id="KW-1133">Transmembrane helix</keyword>
<keyword evidence="4" id="KW-0597">Phosphoprotein</keyword>
<accession>A0A809SA46</accession>
<evidence type="ECO:0000256" key="8">
    <source>
        <dbReference type="ARBA" id="ARBA00022777"/>
    </source>
</evidence>
<evidence type="ECO:0000256" key="3">
    <source>
        <dbReference type="ARBA" id="ARBA00012438"/>
    </source>
</evidence>
<evidence type="ECO:0000256" key="9">
    <source>
        <dbReference type="ARBA" id="ARBA00022840"/>
    </source>
</evidence>
<dbReference type="GO" id="GO:0005524">
    <property type="term" value="F:ATP binding"/>
    <property type="evidence" value="ECO:0007669"/>
    <property type="project" value="UniProtKB-KW"/>
</dbReference>
<dbReference type="GO" id="GO:0005886">
    <property type="term" value="C:plasma membrane"/>
    <property type="evidence" value="ECO:0007669"/>
    <property type="project" value="TreeGrafter"/>
</dbReference>
<keyword evidence="8 15" id="KW-0418">Kinase</keyword>
<comment type="subcellular location">
    <subcellularLocation>
        <location evidence="2">Membrane</location>
        <topology evidence="2">Multi-pass membrane protein</topology>
    </subcellularLocation>
</comment>
<evidence type="ECO:0000256" key="13">
    <source>
        <dbReference type="SAM" id="Phobius"/>
    </source>
</evidence>
<keyword evidence="12 13" id="KW-0472">Membrane</keyword>
<dbReference type="InterPro" id="IPR036890">
    <property type="entry name" value="HATPase_C_sf"/>
</dbReference>
<evidence type="ECO:0000256" key="11">
    <source>
        <dbReference type="ARBA" id="ARBA00023012"/>
    </source>
</evidence>
<dbReference type="SUPFAM" id="SSF55874">
    <property type="entry name" value="ATPase domain of HSP90 chaperone/DNA topoisomerase II/histidine kinase"/>
    <property type="match status" value="1"/>
</dbReference>
<dbReference type="AlphaFoldDB" id="A0A809SA46"/>
<dbReference type="PROSITE" id="PS50109">
    <property type="entry name" value="HIS_KIN"/>
    <property type="match status" value="1"/>
</dbReference>
<dbReference type="RefSeq" id="WP_162085472.1">
    <property type="nucleotide sequence ID" value="NZ_AP021881.1"/>
</dbReference>
<protein>
    <recommendedName>
        <fullName evidence="3">histidine kinase</fullName>
        <ecNumber evidence="3">2.7.13.3</ecNumber>
    </recommendedName>
</protein>
<dbReference type="PANTHER" id="PTHR45436:SF14">
    <property type="entry name" value="SENSOR PROTEIN QSEC"/>
    <property type="match status" value="1"/>
</dbReference>
<dbReference type="SMART" id="SM00387">
    <property type="entry name" value="HATPase_c"/>
    <property type="match status" value="1"/>
</dbReference>
<dbReference type="InterPro" id="IPR003594">
    <property type="entry name" value="HATPase_dom"/>
</dbReference>
<proteinExistence type="predicted"/>
<dbReference type="InterPro" id="IPR036097">
    <property type="entry name" value="HisK_dim/P_sf"/>
</dbReference>
<evidence type="ECO:0000256" key="6">
    <source>
        <dbReference type="ARBA" id="ARBA00022692"/>
    </source>
</evidence>
<keyword evidence="6 13" id="KW-0812">Transmembrane</keyword>
<dbReference type="SUPFAM" id="SSF47384">
    <property type="entry name" value="Homodimeric domain of signal transducing histidine kinase"/>
    <property type="match status" value="1"/>
</dbReference>
<sequence>MKSLKKQLIFWLVGLLTLAAVMAGSISFYFAWKEASSLLDQQLSEIASSVDEGSQLPAMQSRFERKNAEEKKQGFIIQVWIGNESGRSSRPDFKLPRAATPGFSDIWFRGLKWRAYTMIYPDRTVQIAQQEDVRYDIALHSAMRVLFPFALVIPISWLLIGVVVSRLLQPLERVTNEVKNRDVTSQALLPVEDVPQEVAPLVLAMNDLIVRLSAAIELQRQFLSDAAHELRTPLAALQLQIENLSQSHSRDDLDNRIEEMRRGSQRASHLVGQLLKISRYEAQGKSAMSGRIHLNTVVKACLADFIPLADHRHIDLGMTQDDDAMIMGVAEDMRVLLGNLIDNAIRYTPEGGKVDVSLRVANQEVVVEVLDTGSGIPESLLPRIFDRFFRVAGQETEGSGIGLSIVQAIAQRQSARVVLANRQDGHGLSARVIFSLAV</sequence>
<evidence type="ECO:0000256" key="10">
    <source>
        <dbReference type="ARBA" id="ARBA00022989"/>
    </source>
</evidence>
<feature type="domain" description="Histidine kinase" evidence="14">
    <location>
        <begin position="225"/>
        <end position="438"/>
    </location>
</feature>
<dbReference type="Gene3D" id="1.10.287.130">
    <property type="match status" value="1"/>
</dbReference>
<dbReference type="EC" id="2.7.13.3" evidence="3"/>
<evidence type="ECO:0000256" key="4">
    <source>
        <dbReference type="ARBA" id="ARBA00022553"/>
    </source>
</evidence>
<comment type="catalytic activity">
    <reaction evidence="1">
        <text>ATP + protein L-histidine = ADP + protein N-phospho-L-histidine.</text>
        <dbReference type="EC" id="2.7.13.3"/>
    </reaction>
</comment>
<dbReference type="InterPro" id="IPR050428">
    <property type="entry name" value="TCS_sensor_his_kinase"/>
</dbReference>
<dbReference type="InterPro" id="IPR003661">
    <property type="entry name" value="HisK_dim/P_dom"/>
</dbReference>
<gene>
    <name evidence="15" type="ORF">SFSGTM_24510</name>
</gene>
<dbReference type="CDD" id="cd00082">
    <property type="entry name" value="HisKA"/>
    <property type="match status" value="1"/>
</dbReference>
<dbReference type="EMBL" id="AP021881">
    <property type="protein sequence ID" value="BBP01743.1"/>
    <property type="molecule type" value="Genomic_DNA"/>
</dbReference>
<evidence type="ECO:0000256" key="2">
    <source>
        <dbReference type="ARBA" id="ARBA00004141"/>
    </source>
</evidence>
<evidence type="ECO:0000256" key="7">
    <source>
        <dbReference type="ARBA" id="ARBA00022741"/>
    </source>
</evidence>
<dbReference type="SMART" id="SM00388">
    <property type="entry name" value="HisKA"/>
    <property type="match status" value="1"/>
</dbReference>
<reference evidence="16" key="1">
    <citation type="submission" date="2019-11" db="EMBL/GenBank/DDBJ databases">
        <title>Isolation and characterization of a novel species in the genus Sulfuriferula.</title>
        <authorList>
            <person name="Mochizuki J."/>
            <person name="Kojima H."/>
            <person name="Fukui M."/>
        </authorList>
    </citation>
    <scope>NUCLEOTIDE SEQUENCE [LARGE SCALE GENOMIC DNA]</scope>
    <source>
        <strain evidence="16">SGTM</strain>
    </source>
</reference>
<dbReference type="Pfam" id="PF02518">
    <property type="entry name" value="HATPase_c"/>
    <property type="match status" value="1"/>
</dbReference>